<feature type="coiled-coil region" evidence="3">
    <location>
        <begin position="749"/>
        <end position="928"/>
    </location>
</feature>
<reference evidence="5 6" key="1">
    <citation type="submission" date="2025-05" db="UniProtKB">
        <authorList>
            <consortium name="RefSeq"/>
        </authorList>
    </citation>
    <scope>IDENTIFICATION</scope>
    <source>
        <tissue evidence="5 6">Leaves</tissue>
    </source>
</reference>
<dbReference type="GeneID" id="113724009"/>
<feature type="coiled-coil region" evidence="3">
    <location>
        <begin position="56"/>
        <end position="225"/>
    </location>
</feature>
<evidence type="ECO:0000313" key="5">
    <source>
        <dbReference type="RefSeq" id="XP_071930906.1"/>
    </source>
</evidence>
<dbReference type="RefSeq" id="XP_071930906.1">
    <property type="nucleotide sequence ID" value="XM_072074805.1"/>
</dbReference>
<dbReference type="Pfam" id="PF05911">
    <property type="entry name" value="FPP"/>
    <property type="match status" value="1"/>
</dbReference>
<evidence type="ECO:0000313" key="6">
    <source>
        <dbReference type="RefSeq" id="XP_071930907.1"/>
    </source>
</evidence>
<sequence length="1068" mass="120344">MDQKTWLWRKRSSEKTIIANGKADCDVKGKEEILPNEKEIALEESVKILNEKLAFLTTESNAKEELLQNHAKMTEEAMAAQKKVEAEVLHLRNELDEALKQKLAANDRLGNLNAALKDCMQQLNVVREEQEQRVNDAIMRTSKEFGNAHKKLEEKFSEANKKLANFTAENSHLSEAIQVKESLIEDLRIRRSQVEAEFDALMARLDSVEKENAFLRYEFRVLEKDLDIRNEEIEFTRRFADASQKHYLESMNKVKKLETECQRLRVMVRKRLPAPALLANLKAEVELQGRRQIETRRRKTNPVSGGLVVRESTRENLDISSKRISFLVDRLQNAEQENKILRDLLAKKDNDLSHSVTSCTHIVPISAQGEAQLKEPHKAERSLELAVLNTVSSKVSSVSDTNIHEEHETSSSRSWTSGLISEFENFKDADHKNMPDHRTLGISDMSLMDDFVEMEKQAIVAINVPHDNYHAFSDMHHVQPGYSKREICQNHVDSTGLELVPVGEEICERHQALQTSDSSSTKPCDWLQAVLNMILEQFHVSERSIDELLEDIRTAVHRETYEVRSSAHSRQNELLPISGYITWKSQTASPVLGSSKGVPDVCSCLEETSHGVIQPLSISIGKIVEFVRRLTSGHSHDCTERANWLEMESGASPSNQLTTAEDFAIHVFGWKACELAAVLHQFGATCKYLVDGKVSFEKFAAELSSALEWIMNNCITNQPISGTGYDLRHHFSHNAVGTAIELGFVQNLLLEMERARSILQVENKALKTELNFLKSLQKDLELNLQSARDKSEALTSDVEQSQQSIKGLETELETLSESKRMMEEQFENQKLINEELDTHLTVAKARLNDVSQKLSSLEVELEDKSHCCEELEATCLELQLQLESFTSKEILRDGINQEGKLLQTGWEIKAASAKLAECEATILNLGNQLNALTPPKEASSANKTLSIPSKNNKKLNQRLSLLDRMLSEESTKMNDLKPSQSKELIISTAETQMQPPCRTISDRALYPSGSQLAAADLVPKREASKNSKAGALVVVPTKKRGRAIGFVRRLLLGRIRGSSKKTPFSFAT</sequence>
<evidence type="ECO:0000256" key="3">
    <source>
        <dbReference type="SAM" id="Coils"/>
    </source>
</evidence>
<dbReference type="InterPro" id="IPR008587">
    <property type="entry name" value="FPP_plant"/>
</dbReference>
<feature type="coiled-coil region" evidence="3">
    <location>
        <begin position="317"/>
        <end position="351"/>
    </location>
</feature>
<name>A0ABM4WGI7_COFAR</name>
<dbReference type="RefSeq" id="XP_071930908.1">
    <property type="nucleotide sequence ID" value="XM_072074807.1"/>
</dbReference>
<keyword evidence="2 3" id="KW-0175">Coiled coil</keyword>
<evidence type="ECO:0000256" key="2">
    <source>
        <dbReference type="ARBA" id="ARBA00023054"/>
    </source>
</evidence>
<dbReference type="RefSeq" id="XP_071930907.1">
    <property type="nucleotide sequence ID" value="XM_072074806.1"/>
</dbReference>
<evidence type="ECO:0000313" key="8">
    <source>
        <dbReference type="RefSeq" id="XP_071930909.1"/>
    </source>
</evidence>
<proteinExistence type="inferred from homology"/>
<evidence type="ECO:0000313" key="7">
    <source>
        <dbReference type="RefSeq" id="XP_071930908.1"/>
    </source>
</evidence>
<gene>
    <name evidence="5 6 7 8" type="primary">LOC113724009</name>
</gene>
<dbReference type="PANTHER" id="PTHR31580:SF8">
    <property type="entry name" value="FILAMENT-LIKE PROTEIN (DUF869)"/>
    <property type="match status" value="1"/>
</dbReference>
<comment type="similarity">
    <text evidence="1">Belongs to the FPP family.</text>
</comment>
<dbReference type="RefSeq" id="XP_071930909.1">
    <property type="nucleotide sequence ID" value="XM_072074808.1"/>
</dbReference>
<dbReference type="PANTHER" id="PTHR31580">
    <property type="entry name" value="FILAMENT-LIKE PLANT PROTEIN 4"/>
    <property type="match status" value="1"/>
</dbReference>
<dbReference type="Proteomes" id="UP001652660">
    <property type="component" value="Chromosome 2c"/>
</dbReference>
<accession>A0ABM4WGI7</accession>
<dbReference type="SUPFAM" id="SSF57997">
    <property type="entry name" value="Tropomyosin"/>
    <property type="match status" value="1"/>
</dbReference>
<keyword evidence="4" id="KW-1185">Reference proteome</keyword>
<evidence type="ECO:0000313" key="4">
    <source>
        <dbReference type="Proteomes" id="UP001652660"/>
    </source>
</evidence>
<evidence type="ECO:0000256" key="1">
    <source>
        <dbReference type="ARBA" id="ARBA00005921"/>
    </source>
</evidence>
<protein>
    <submittedName>
        <fullName evidence="5 6">Filament-like plant protein 7</fullName>
    </submittedName>
</protein>
<organism evidence="4 7">
    <name type="scientific">Coffea arabica</name>
    <name type="common">Arabian coffee</name>
    <dbReference type="NCBI Taxonomy" id="13443"/>
    <lineage>
        <taxon>Eukaryota</taxon>
        <taxon>Viridiplantae</taxon>
        <taxon>Streptophyta</taxon>
        <taxon>Embryophyta</taxon>
        <taxon>Tracheophyta</taxon>
        <taxon>Spermatophyta</taxon>
        <taxon>Magnoliopsida</taxon>
        <taxon>eudicotyledons</taxon>
        <taxon>Gunneridae</taxon>
        <taxon>Pentapetalae</taxon>
        <taxon>asterids</taxon>
        <taxon>lamiids</taxon>
        <taxon>Gentianales</taxon>
        <taxon>Rubiaceae</taxon>
        <taxon>Ixoroideae</taxon>
        <taxon>Gardenieae complex</taxon>
        <taxon>Bertiereae - Coffeeae clade</taxon>
        <taxon>Coffeeae</taxon>
        <taxon>Coffea</taxon>
    </lineage>
</organism>